<protein>
    <recommendedName>
        <fullName evidence="2">Smr domain-containing protein</fullName>
    </recommendedName>
</protein>
<keyword evidence="4" id="KW-1185">Reference proteome</keyword>
<dbReference type="InterPro" id="IPR003903">
    <property type="entry name" value="UIM_dom"/>
</dbReference>
<dbReference type="SUPFAM" id="SSF160443">
    <property type="entry name" value="SMR domain-like"/>
    <property type="match status" value="1"/>
</dbReference>
<dbReference type="InterPro" id="IPR036063">
    <property type="entry name" value="Smr_dom_sf"/>
</dbReference>
<dbReference type="InterPro" id="IPR002625">
    <property type="entry name" value="Smr_dom"/>
</dbReference>
<dbReference type="OrthoDB" id="10543334at2759"/>
<dbReference type="EMBL" id="BRXY01000452">
    <property type="protein sequence ID" value="GMH95887.1"/>
    <property type="molecule type" value="Genomic_DNA"/>
</dbReference>
<name>A0A9W7BY95_9STRA</name>
<gene>
    <name evidence="3" type="ORF">TrST_g3402</name>
</gene>
<proteinExistence type="predicted"/>
<sequence length="347" mass="37857">MSAALLDLHGFTLKTSQILIGHYLSYQPSQTLIEVLKQKGSSEASIKSLSSSPRRVIITGMGKHSSATGGPVLRSYVEKYLNAKQHNYSYDRSKGSFTTTLRPRSSLRGGGTRYIPPPSQSVAPPRHHPHQHSETTQTIQTTPPKPPSPPNLPTPSSLNVPSPSVNNFPPLKKSPSSDDIQRENNEINRAIRASRASIHEYQQKTTEEESAFLSAVNLSLEQTILDQESEELHLAILQSIEEESSRSVANPHVGGEEDEEDVALQMALEESKNQIVAETVNTAEDDLELAIKASLIEGATSIDDDSDDAEAINIAIAESLNLSTKVENDEEDDEDLRKALEASMAGM</sequence>
<feature type="region of interest" description="Disordered" evidence="1">
    <location>
        <begin position="91"/>
        <end position="181"/>
    </location>
</feature>
<evidence type="ECO:0000256" key="1">
    <source>
        <dbReference type="SAM" id="MobiDB-lite"/>
    </source>
</evidence>
<organism evidence="3 4">
    <name type="scientific">Triparma strigata</name>
    <dbReference type="NCBI Taxonomy" id="1606541"/>
    <lineage>
        <taxon>Eukaryota</taxon>
        <taxon>Sar</taxon>
        <taxon>Stramenopiles</taxon>
        <taxon>Ochrophyta</taxon>
        <taxon>Bolidophyceae</taxon>
        <taxon>Parmales</taxon>
        <taxon>Triparmaceae</taxon>
        <taxon>Triparma</taxon>
    </lineage>
</organism>
<dbReference type="PROSITE" id="PS50828">
    <property type="entry name" value="SMR"/>
    <property type="match status" value="1"/>
</dbReference>
<dbReference type="SMART" id="SM00726">
    <property type="entry name" value="UIM"/>
    <property type="match status" value="4"/>
</dbReference>
<feature type="domain" description="Smr" evidence="2">
    <location>
        <begin position="56"/>
        <end position="104"/>
    </location>
</feature>
<dbReference type="AlphaFoldDB" id="A0A9W7BY95"/>
<accession>A0A9W7BY95</accession>
<dbReference type="Gene3D" id="3.30.1370.110">
    <property type="match status" value="1"/>
</dbReference>
<feature type="compositionally biased region" description="Low complexity" evidence="1">
    <location>
        <begin position="154"/>
        <end position="171"/>
    </location>
</feature>
<dbReference type="Proteomes" id="UP001165085">
    <property type="component" value="Unassembled WGS sequence"/>
</dbReference>
<feature type="compositionally biased region" description="Pro residues" evidence="1">
    <location>
        <begin position="143"/>
        <end position="153"/>
    </location>
</feature>
<evidence type="ECO:0000259" key="2">
    <source>
        <dbReference type="PROSITE" id="PS50828"/>
    </source>
</evidence>
<reference evidence="4" key="1">
    <citation type="journal article" date="2023" name="Commun. Biol.">
        <title>Genome analysis of Parmales, the sister group of diatoms, reveals the evolutionary specialization of diatoms from phago-mixotrophs to photoautotrophs.</title>
        <authorList>
            <person name="Ban H."/>
            <person name="Sato S."/>
            <person name="Yoshikawa S."/>
            <person name="Yamada K."/>
            <person name="Nakamura Y."/>
            <person name="Ichinomiya M."/>
            <person name="Sato N."/>
            <person name="Blanc-Mathieu R."/>
            <person name="Endo H."/>
            <person name="Kuwata A."/>
            <person name="Ogata H."/>
        </authorList>
    </citation>
    <scope>NUCLEOTIDE SEQUENCE [LARGE SCALE GENOMIC DNA]</scope>
    <source>
        <strain evidence="4">NIES 3701</strain>
    </source>
</reference>
<comment type="caution">
    <text evidence="3">The sequence shown here is derived from an EMBL/GenBank/DDBJ whole genome shotgun (WGS) entry which is preliminary data.</text>
</comment>
<evidence type="ECO:0000313" key="4">
    <source>
        <dbReference type="Proteomes" id="UP001165085"/>
    </source>
</evidence>
<evidence type="ECO:0000313" key="3">
    <source>
        <dbReference type="EMBL" id="GMH95887.1"/>
    </source>
</evidence>
<dbReference type="PROSITE" id="PS50330">
    <property type="entry name" value="UIM"/>
    <property type="match status" value="1"/>
</dbReference>